<feature type="domain" description="Carbohydrate kinase FGGY N-terminal" evidence="4">
    <location>
        <begin position="4"/>
        <end position="241"/>
    </location>
</feature>
<comment type="caution">
    <text evidence="6">The sequence shown here is derived from an EMBL/GenBank/DDBJ whole genome shotgun (WGS) entry which is preliminary data.</text>
</comment>
<gene>
    <name evidence="6" type="ORF">HGO97_019920</name>
</gene>
<evidence type="ECO:0000256" key="2">
    <source>
        <dbReference type="ARBA" id="ARBA00022679"/>
    </source>
</evidence>
<keyword evidence="7" id="KW-1185">Reference proteome</keyword>
<sequence length="498" mass="54494">MKIAGLDIGTTGCKLTVFDSDGKYLGKAYRDYPASRTKSEHEIDVEMIMKGVLEVMKEMAGKYPDIAGIGVTSFGETFVLADENGTPLHHAMLYTDPRGAQECAELTEQIGGMNIASITGVKPHEMYSISKVMWMKRHKPELYQKAAHIFLMEDYVVYHLTGAAQIDYSLAARTMAFDITSLKWSDEIFEKAGIDVRLMSKTVPTGTTAGAVRKEIADRTGLAADTQIVSISHDQVAAAVGAGVFDSDQAVDGAGTVECITPVYDGLPELEVMYNGNYAVVPYVIPGKYVCYAFSYTGGALIQWCVDTLAKKEKELARERGISVNEMLEGKVEGQIEEPTGLLVLPHFAGAATPYMDTGSKGAIVGLSTDTSVSDIYRACMEGVVYEMLLNMEYLKDSGTCFRMLHATGGGARSEVWMQMKADMLNLPITALNTADAGTVGSAMLTGIAAGCFRDLKDAAEHMVEKKKVYEPDSKMHEKYREVYERYRKLYQAVRPLV</sequence>
<accession>A0ABS6D8Y9</accession>
<keyword evidence="2" id="KW-0808">Transferase</keyword>
<evidence type="ECO:0000313" key="7">
    <source>
        <dbReference type="Proteomes" id="UP000723714"/>
    </source>
</evidence>
<dbReference type="PROSITE" id="PS00933">
    <property type="entry name" value="FGGY_KINASES_1"/>
    <property type="match status" value="1"/>
</dbReference>
<dbReference type="InterPro" id="IPR018484">
    <property type="entry name" value="FGGY_N"/>
</dbReference>
<protein>
    <submittedName>
        <fullName evidence="6">Carbohydrate kinase</fullName>
    </submittedName>
</protein>
<evidence type="ECO:0000259" key="5">
    <source>
        <dbReference type="Pfam" id="PF02782"/>
    </source>
</evidence>
<dbReference type="InterPro" id="IPR018483">
    <property type="entry name" value="Carb_kinase_FGGY_CS"/>
</dbReference>
<dbReference type="PIRSF" id="PIRSF000538">
    <property type="entry name" value="GlpK"/>
    <property type="match status" value="1"/>
</dbReference>
<dbReference type="PANTHER" id="PTHR43095:SF5">
    <property type="entry name" value="XYLULOSE KINASE"/>
    <property type="match status" value="1"/>
</dbReference>
<proteinExistence type="inferred from homology"/>
<dbReference type="GO" id="GO:0016301">
    <property type="term" value="F:kinase activity"/>
    <property type="evidence" value="ECO:0007669"/>
    <property type="project" value="UniProtKB-KW"/>
</dbReference>
<evidence type="ECO:0000313" key="6">
    <source>
        <dbReference type="EMBL" id="MBU3878073.1"/>
    </source>
</evidence>
<dbReference type="EMBL" id="JABACJ020000027">
    <property type="protein sequence ID" value="MBU3878073.1"/>
    <property type="molecule type" value="Genomic_DNA"/>
</dbReference>
<dbReference type="PANTHER" id="PTHR43095">
    <property type="entry name" value="SUGAR KINASE"/>
    <property type="match status" value="1"/>
</dbReference>
<comment type="similarity">
    <text evidence="1">Belongs to the FGGY kinase family.</text>
</comment>
<evidence type="ECO:0000256" key="3">
    <source>
        <dbReference type="ARBA" id="ARBA00022777"/>
    </source>
</evidence>
<dbReference type="Pfam" id="PF00370">
    <property type="entry name" value="FGGY_N"/>
    <property type="match status" value="1"/>
</dbReference>
<dbReference type="Proteomes" id="UP000723714">
    <property type="component" value="Unassembled WGS sequence"/>
</dbReference>
<organism evidence="6 7">
    <name type="scientific">Faecalicatena faecalis</name>
    <dbReference type="NCBI Taxonomy" id="2726362"/>
    <lineage>
        <taxon>Bacteria</taxon>
        <taxon>Bacillati</taxon>
        <taxon>Bacillota</taxon>
        <taxon>Clostridia</taxon>
        <taxon>Lachnospirales</taxon>
        <taxon>Lachnospiraceae</taxon>
        <taxon>Faecalicatena</taxon>
    </lineage>
</organism>
<reference evidence="6 7" key="1">
    <citation type="submission" date="2021-06" db="EMBL/GenBank/DDBJ databases">
        <title>Faecalicatena sp. nov. isolated from porcine feces.</title>
        <authorList>
            <person name="Oh B.S."/>
            <person name="Lee J.H."/>
        </authorList>
    </citation>
    <scope>NUCLEOTIDE SEQUENCE [LARGE SCALE GENOMIC DNA]</scope>
    <source>
        <strain evidence="6 7">AGMB00832</strain>
    </source>
</reference>
<feature type="domain" description="Carbohydrate kinase FGGY C-terminal" evidence="5">
    <location>
        <begin position="284"/>
        <end position="450"/>
    </location>
</feature>
<evidence type="ECO:0000256" key="1">
    <source>
        <dbReference type="ARBA" id="ARBA00009156"/>
    </source>
</evidence>
<keyword evidence="3 6" id="KW-0418">Kinase</keyword>
<dbReference type="Pfam" id="PF02782">
    <property type="entry name" value="FGGY_C"/>
    <property type="match status" value="1"/>
</dbReference>
<evidence type="ECO:0000259" key="4">
    <source>
        <dbReference type="Pfam" id="PF00370"/>
    </source>
</evidence>
<dbReference type="CDD" id="cd07773">
    <property type="entry name" value="ASKHA_NBD_FGGY_FK"/>
    <property type="match status" value="1"/>
</dbReference>
<dbReference type="InterPro" id="IPR018485">
    <property type="entry name" value="FGGY_C"/>
</dbReference>
<name>A0ABS6D8Y9_9FIRM</name>
<dbReference type="InterPro" id="IPR000577">
    <property type="entry name" value="Carb_kinase_FGGY"/>
</dbReference>
<dbReference type="RefSeq" id="WP_216244619.1">
    <property type="nucleotide sequence ID" value="NZ_JABACJ020000027.1"/>
</dbReference>
<dbReference type="InterPro" id="IPR050406">
    <property type="entry name" value="FGGY_Carb_Kinase"/>
</dbReference>